<dbReference type="EMBL" id="MTSM01000013">
    <property type="protein sequence ID" value="OPX55103.1"/>
    <property type="molecule type" value="Genomic_DNA"/>
</dbReference>
<feature type="region of interest" description="Disordered" evidence="1">
    <location>
        <begin position="1"/>
        <end position="30"/>
    </location>
</feature>
<feature type="domain" description="Lcl C-terminal" evidence="2">
    <location>
        <begin position="76"/>
        <end position="213"/>
    </location>
</feature>
<keyword evidence="4" id="KW-1185">Reference proteome</keyword>
<dbReference type="PANTHER" id="PTHR35812:SF1">
    <property type="entry name" value="LIPOPROTEIN"/>
    <property type="match status" value="1"/>
</dbReference>
<dbReference type="Proteomes" id="UP000191418">
    <property type="component" value="Unassembled WGS sequence"/>
</dbReference>
<dbReference type="PANTHER" id="PTHR35812">
    <property type="entry name" value="LIPOPROTEIN"/>
    <property type="match status" value="1"/>
</dbReference>
<dbReference type="Pfam" id="PF07603">
    <property type="entry name" value="Lcl_C"/>
    <property type="match status" value="1"/>
</dbReference>
<dbReference type="RefSeq" id="WP_078744942.1">
    <property type="nucleotide sequence ID" value="NZ_FUXG01000007.1"/>
</dbReference>
<accession>A0A1V4T3B4</accession>
<comment type="caution">
    <text evidence="3">The sequence shown here is derived from an EMBL/GenBank/DDBJ whole genome shotgun (WGS) entry which is preliminary data.</text>
</comment>
<evidence type="ECO:0000259" key="2">
    <source>
        <dbReference type="Pfam" id="PF07603"/>
    </source>
</evidence>
<name>A0A1V4T3B4_9GAMM</name>
<evidence type="ECO:0000313" key="3">
    <source>
        <dbReference type="EMBL" id="OPX55103.1"/>
    </source>
</evidence>
<proteinExistence type="predicted"/>
<dbReference type="OrthoDB" id="9793251at2"/>
<feature type="compositionally biased region" description="Polar residues" evidence="1">
    <location>
        <begin position="1"/>
        <end position="11"/>
    </location>
</feature>
<protein>
    <recommendedName>
        <fullName evidence="2">Lcl C-terminal domain-containing protein</fullName>
    </recommendedName>
</protein>
<evidence type="ECO:0000256" key="1">
    <source>
        <dbReference type="SAM" id="MobiDB-lite"/>
    </source>
</evidence>
<organism evidence="3 4">
    <name type="scientific">Oceanospirillum multiglobuliferum</name>
    <dbReference type="NCBI Taxonomy" id="64969"/>
    <lineage>
        <taxon>Bacteria</taxon>
        <taxon>Pseudomonadati</taxon>
        <taxon>Pseudomonadota</taxon>
        <taxon>Gammaproteobacteria</taxon>
        <taxon>Oceanospirillales</taxon>
        <taxon>Oceanospirillaceae</taxon>
        <taxon>Oceanospirillum</taxon>
    </lineage>
</organism>
<sequence>MNAPVQQQTDAPEQPIVETPAYAGGAMPDVPKSYTQLERSNLSISENAGADYPLGIKASKVSAKPSERFQVNSDGWIKDLKTGQTWMACAIGQVWAKGYCQGTALQFDLDSAQQVVQLSNQQQVFGFSNWRLPSIEELNTLVQCQSVVTELSCEKVSNVPTIAQESFTNTPASQFWSSTEAKDDQAFYYALTFRYGLVQKWHKNSQFALRLTRP</sequence>
<dbReference type="AlphaFoldDB" id="A0A1V4T3B4"/>
<evidence type="ECO:0000313" key="4">
    <source>
        <dbReference type="Proteomes" id="UP000191418"/>
    </source>
</evidence>
<dbReference type="STRING" id="64969.SAMN02745127_01320"/>
<gene>
    <name evidence="3" type="ORF">BTE48_10760</name>
</gene>
<reference evidence="3 4" key="1">
    <citation type="submission" date="2017-01" db="EMBL/GenBank/DDBJ databases">
        <title>Genome Sequencing of a Marine Spirillum, Oceanospirillum multiglobuliferum ATCC 33336, from Japan.</title>
        <authorList>
            <person name="Carney J.G."/>
            <person name="Trachtenberg A.M."/>
            <person name="Rheaume B.A."/>
            <person name="Linnane J.D."/>
            <person name="Pitts N.L."/>
            <person name="Mykles D.L."/>
            <person name="Maclea K.S."/>
        </authorList>
    </citation>
    <scope>NUCLEOTIDE SEQUENCE [LARGE SCALE GENOMIC DNA]</scope>
    <source>
        <strain evidence="3 4">ATCC 33336</strain>
    </source>
</reference>
<dbReference type="InterPro" id="IPR011460">
    <property type="entry name" value="Lcl_C"/>
</dbReference>